<evidence type="ECO:0000313" key="2">
    <source>
        <dbReference type="EMBL" id="KAB1638520.1"/>
    </source>
</evidence>
<dbReference type="Pfam" id="PF01612">
    <property type="entry name" value="DNA_pol_A_exo1"/>
    <property type="match status" value="1"/>
</dbReference>
<evidence type="ECO:0000259" key="1">
    <source>
        <dbReference type="PROSITE" id="PS50967"/>
    </source>
</evidence>
<dbReference type="PANTHER" id="PTHR47649">
    <property type="entry name" value="RIBONUCLEASE D"/>
    <property type="match status" value="1"/>
</dbReference>
<dbReference type="InterPro" id="IPR051086">
    <property type="entry name" value="RNase_D-like"/>
</dbReference>
<accession>A0A7J5B3D8</accession>
<dbReference type="GO" id="GO:0006139">
    <property type="term" value="P:nucleobase-containing compound metabolic process"/>
    <property type="evidence" value="ECO:0007669"/>
    <property type="project" value="InterPro"/>
</dbReference>
<dbReference type="InterPro" id="IPR002121">
    <property type="entry name" value="HRDC_dom"/>
</dbReference>
<dbReference type="GO" id="GO:0008408">
    <property type="term" value="F:3'-5' exonuclease activity"/>
    <property type="evidence" value="ECO:0007669"/>
    <property type="project" value="InterPro"/>
</dbReference>
<protein>
    <submittedName>
        <fullName evidence="2">Ribonuclease D</fullName>
    </submittedName>
</protein>
<evidence type="ECO:0000313" key="3">
    <source>
        <dbReference type="Proteomes" id="UP000490386"/>
    </source>
</evidence>
<dbReference type="SMART" id="SM00474">
    <property type="entry name" value="35EXOc"/>
    <property type="match status" value="1"/>
</dbReference>
<dbReference type="PROSITE" id="PS50967">
    <property type="entry name" value="HRDC"/>
    <property type="match status" value="1"/>
</dbReference>
<dbReference type="EMBL" id="WBJX01000002">
    <property type="protein sequence ID" value="KAB1638520.1"/>
    <property type="molecule type" value="Genomic_DNA"/>
</dbReference>
<dbReference type="Proteomes" id="UP000490386">
    <property type="component" value="Unassembled WGS sequence"/>
</dbReference>
<dbReference type="SMART" id="SM00341">
    <property type="entry name" value="HRDC"/>
    <property type="match status" value="1"/>
</dbReference>
<dbReference type="SUPFAM" id="SSF47819">
    <property type="entry name" value="HRDC-like"/>
    <property type="match status" value="1"/>
</dbReference>
<dbReference type="CDD" id="cd06142">
    <property type="entry name" value="RNaseD_exo"/>
    <property type="match status" value="1"/>
</dbReference>
<dbReference type="OrthoDB" id="144122at2"/>
<dbReference type="InterPro" id="IPR002562">
    <property type="entry name" value="3'-5'_exonuclease_dom"/>
</dbReference>
<dbReference type="Pfam" id="PF00570">
    <property type="entry name" value="HRDC"/>
    <property type="match status" value="1"/>
</dbReference>
<dbReference type="SUPFAM" id="SSF53098">
    <property type="entry name" value="Ribonuclease H-like"/>
    <property type="match status" value="1"/>
</dbReference>
<feature type="domain" description="HRDC" evidence="1">
    <location>
        <begin position="218"/>
        <end position="298"/>
    </location>
</feature>
<dbReference type="InterPro" id="IPR010997">
    <property type="entry name" value="HRDC-like_sf"/>
</dbReference>
<dbReference type="Gene3D" id="1.10.150.80">
    <property type="entry name" value="HRDC domain"/>
    <property type="match status" value="2"/>
</dbReference>
<dbReference type="Gene3D" id="3.30.420.10">
    <property type="entry name" value="Ribonuclease H-like superfamily/Ribonuclease H"/>
    <property type="match status" value="1"/>
</dbReference>
<proteinExistence type="predicted"/>
<reference evidence="2 3" key="1">
    <citation type="submission" date="2019-09" db="EMBL/GenBank/DDBJ databases">
        <title>Phylogeny of genus Pseudoclavibacter and closely related genus.</title>
        <authorList>
            <person name="Li Y."/>
        </authorList>
    </citation>
    <scope>NUCLEOTIDE SEQUENCE [LARGE SCALE GENOMIC DNA]</scope>
    <source>
        <strain evidence="2 3">THG-MD12</strain>
    </source>
</reference>
<dbReference type="InterPro" id="IPR041605">
    <property type="entry name" value="Exo_C"/>
</dbReference>
<dbReference type="GO" id="GO:0003676">
    <property type="term" value="F:nucleic acid binding"/>
    <property type="evidence" value="ECO:0007669"/>
    <property type="project" value="InterPro"/>
</dbReference>
<dbReference type="InterPro" id="IPR012337">
    <property type="entry name" value="RNaseH-like_sf"/>
</dbReference>
<dbReference type="Pfam" id="PF18305">
    <property type="entry name" value="DNA_pol_A_exoN"/>
    <property type="match status" value="1"/>
</dbReference>
<gene>
    <name evidence="2" type="ORF">F8O03_09050</name>
</gene>
<name>A0A7J5B3D8_9MICO</name>
<dbReference type="InterPro" id="IPR044876">
    <property type="entry name" value="HRDC_dom_sf"/>
</dbReference>
<comment type="caution">
    <text evidence="2">The sequence shown here is derived from an EMBL/GenBank/DDBJ whole genome shotgun (WGS) entry which is preliminary data.</text>
</comment>
<dbReference type="AlphaFoldDB" id="A0A7J5B3D8"/>
<dbReference type="GO" id="GO:0000166">
    <property type="term" value="F:nucleotide binding"/>
    <property type="evidence" value="ECO:0007669"/>
    <property type="project" value="InterPro"/>
</dbReference>
<dbReference type="PANTHER" id="PTHR47649:SF1">
    <property type="entry name" value="RIBONUCLEASE D"/>
    <property type="match status" value="1"/>
</dbReference>
<keyword evidence="3" id="KW-1185">Reference proteome</keyword>
<organism evidence="2 3">
    <name type="scientific">Pseudoclavibacter terrae</name>
    <dbReference type="NCBI Taxonomy" id="1530195"/>
    <lineage>
        <taxon>Bacteria</taxon>
        <taxon>Bacillati</taxon>
        <taxon>Actinomycetota</taxon>
        <taxon>Actinomycetes</taxon>
        <taxon>Micrococcales</taxon>
        <taxon>Microbacteriaceae</taxon>
        <taxon>Pseudoclavibacter</taxon>
    </lineage>
</organism>
<sequence>MGLDADRLKEGGLDVIETEDQLRAGLDRLAAGTGPVAVDAERASGYRYSERAYLVQLFRRGSGTLLIDPIATGSLARLQEIIGEEEWIFHAATQDLPCLRELELNPTLIFDTELAARLLGYERVGLGAVIERLLGISLEKAHSAADWSTRPLPESWLAYAALDVELLIDVRDQLHQELVEAGKLEAAREEFADILTRELGVKKPDAWRRIGGISRLRSPRALAVAKELWLSRDEMARSSDTAPGRLFPDRALAAVATAMPRTRGELARLKEFTGRASRTQLDRWWGAVERGLTTDEMPPQAPRDPDRMPHHRQWEQRAPEADRRLKLAREFLVAHAEELHMPVENLLTPELLRRAAWSPHQPVSAETVAEHLRDLGARPWQTSEVAQGIAAAFVEADQLTSTPDGEAS</sequence>
<dbReference type="InterPro" id="IPR036397">
    <property type="entry name" value="RNaseH_sf"/>
</dbReference>